<feature type="domain" description="MacB-like periplasmic core" evidence="2">
    <location>
        <begin position="312"/>
        <end position="410"/>
    </location>
</feature>
<keyword evidence="1" id="KW-1133">Transmembrane helix</keyword>
<comment type="caution">
    <text evidence="3">The sequence shown here is derived from an EMBL/GenBank/DDBJ whole genome shotgun (WGS) entry which is preliminary data.</text>
</comment>
<feature type="transmembrane region" description="Helical" evidence="1">
    <location>
        <begin position="537"/>
        <end position="555"/>
    </location>
</feature>
<feature type="transmembrane region" description="Helical" evidence="1">
    <location>
        <begin position="66"/>
        <end position="87"/>
    </location>
</feature>
<gene>
    <name evidence="3" type="ORF">WI372_04960</name>
</gene>
<proteinExistence type="predicted"/>
<feature type="transmembrane region" description="Helical" evidence="1">
    <location>
        <begin position="451"/>
        <end position="470"/>
    </location>
</feature>
<dbReference type="InterPro" id="IPR025857">
    <property type="entry name" value="MacB_PCD"/>
</dbReference>
<feature type="transmembrane region" description="Helical" evidence="1">
    <location>
        <begin position="507"/>
        <end position="525"/>
    </location>
</feature>
<dbReference type="EMBL" id="JBBHLI010000002">
    <property type="protein sequence ID" value="MEK9500318.1"/>
    <property type="molecule type" value="Genomic_DNA"/>
</dbReference>
<dbReference type="Proteomes" id="UP001484239">
    <property type="component" value="Unassembled WGS sequence"/>
</dbReference>
<protein>
    <submittedName>
        <fullName evidence="3">ABC transporter permease</fullName>
    </submittedName>
</protein>
<dbReference type="RefSeq" id="WP_405284866.1">
    <property type="nucleotide sequence ID" value="NZ_CP144380.1"/>
</dbReference>
<sequence>MQPRGSLSTTALIAGTVAGAAVIGAAALTDLVPTPDPAPLWGAGWSRAAQGADAVAMVALAERIELARGLLVLVALLALFTVVLLLVGGRERHRPSLAIRSALGATPRELAGHLLSTDAGRLRTLVGAGLACGLVIAGLLRWSWPAPGPMTAPSVEAPLTALLVGALLAGPVLTASIALALLAPLPGLAARAPVLLRRGHGVTDDPRAGTVRRGAATLQVGLSFALALTGVALVRGTPALPGVGAPAAAGAEGAVVRLAATGAVDAGMLPAVGSAPLLLGSPGVWTGVGARDLVTVECGACVRGMFYLPVYGVDSTVHAVTPGVIEAVGGEVVEGRSIERSDLAGAPLVGVVNEAFRAHFQDRAPIGRRIRLSGPGERWVEVVGVVSDPPFRGPGAPGADEPALWLSLAQHPAPVVEGLIGTSSRPGGWVRVGESPGLPELRAASLAPVSWAGWVLLLSGLAALALALASSAEVARVEARGSARSAAVRLALGAPPRRPARRILRRVAKGGVQGVVLGLAVGWALGEALGVGGEMSVGLRLVLALAVLGATLRGARKPLRRLLLLQPAALLRED</sequence>
<keyword evidence="1" id="KW-0812">Transmembrane</keyword>
<keyword evidence="4" id="KW-1185">Reference proteome</keyword>
<feature type="transmembrane region" description="Helical" evidence="1">
    <location>
        <begin position="215"/>
        <end position="234"/>
    </location>
</feature>
<reference evidence="3 4" key="1">
    <citation type="submission" date="2024-02" db="EMBL/GenBank/DDBJ databases">
        <title>A novel Gemmatimonadota bacterium.</title>
        <authorList>
            <person name="Du Z.-J."/>
            <person name="Ye Y.-Q."/>
        </authorList>
    </citation>
    <scope>NUCLEOTIDE SEQUENCE [LARGE SCALE GENOMIC DNA]</scope>
    <source>
        <strain evidence="3 4">DH-20</strain>
    </source>
</reference>
<name>A0ABU9E857_9BACT</name>
<evidence type="ECO:0000313" key="4">
    <source>
        <dbReference type="Proteomes" id="UP001484239"/>
    </source>
</evidence>
<accession>A0ABU9E857</accession>
<evidence type="ECO:0000259" key="2">
    <source>
        <dbReference type="Pfam" id="PF12704"/>
    </source>
</evidence>
<feature type="transmembrane region" description="Helical" evidence="1">
    <location>
        <begin position="164"/>
        <end position="188"/>
    </location>
</feature>
<evidence type="ECO:0000256" key="1">
    <source>
        <dbReference type="SAM" id="Phobius"/>
    </source>
</evidence>
<feature type="transmembrane region" description="Helical" evidence="1">
    <location>
        <begin position="125"/>
        <end position="144"/>
    </location>
</feature>
<evidence type="ECO:0000313" key="3">
    <source>
        <dbReference type="EMBL" id="MEK9500318.1"/>
    </source>
</evidence>
<dbReference type="Pfam" id="PF12704">
    <property type="entry name" value="MacB_PCD"/>
    <property type="match status" value="1"/>
</dbReference>
<keyword evidence="1" id="KW-0472">Membrane</keyword>
<organism evidence="3 4">
    <name type="scientific">Gaopeijia maritima</name>
    <dbReference type="NCBI Taxonomy" id="3119007"/>
    <lineage>
        <taxon>Bacteria</taxon>
        <taxon>Pseudomonadati</taxon>
        <taxon>Gemmatimonadota</taxon>
        <taxon>Longimicrobiia</taxon>
        <taxon>Gaopeijiales</taxon>
        <taxon>Gaopeijiaceae</taxon>
        <taxon>Gaopeijia</taxon>
    </lineage>
</organism>